<organism evidence="5 6">
    <name type="scientific">Holothuria leucospilota</name>
    <name type="common">Black long sea cucumber</name>
    <name type="synonym">Mertensiothuria leucospilota</name>
    <dbReference type="NCBI Taxonomy" id="206669"/>
    <lineage>
        <taxon>Eukaryota</taxon>
        <taxon>Metazoa</taxon>
        <taxon>Echinodermata</taxon>
        <taxon>Eleutherozoa</taxon>
        <taxon>Echinozoa</taxon>
        <taxon>Holothuroidea</taxon>
        <taxon>Aspidochirotacea</taxon>
        <taxon>Aspidochirotida</taxon>
        <taxon>Holothuriidae</taxon>
        <taxon>Holothuria</taxon>
    </lineage>
</organism>
<name>A0A9Q0YEW1_HOLLE</name>
<dbReference type="Pfam" id="PF04548">
    <property type="entry name" value="AIG1"/>
    <property type="match status" value="1"/>
</dbReference>
<proteinExistence type="inferred from homology"/>
<dbReference type="Proteomes" id="UP001152320">
    <property type="component" value="Unassembled WGS sequence"/>
</dbReference>
<comment type="caution">
    <text evidence="5">The sequence shown here is derived from an EMBL/GenBank/DDBJ whole genome shotgun (WGS) entry which is preliminary data.</text>
</comment>
<evidence type="ECO:0000256" key="1">
    <source>
        <dbReference type="ARBA" id="ARBA00008535"/>
    </source>
</evidence>
<keyword evidence="3" id="KW-0342">GTP-binding</keyword>
<dbReference type="EMBL" id="JAIZAY010000194">
    <property type="protein sequence ID" value="KAJ8018777.1"/>
    <property type="molecule type" value="Genomic_DNA"/>
</dbReference>
<dbReference type="GO" id="GO:0005525">
    <property type="term" value="F:GTP binding"/>
    <property type="evidence" value="ECO:0007669"/>
    <property type="project" value="UniProtKB-KW"/>
</dbReference>
<dbReference type="InterPro" id="IPR006703">
    <property type="entry name" value="G_AIG1"/>
</dbReference>
<reference evidence="5" key="1">
    <citation type="submission" date="2021-10" db="EMBL/GenBank/DDBJ databases">
        <title>Tropical sea cucumber genome reveals ecological adaptation and Cuvierian tubules defense mechanism.</title>
        <authorList>
            <person name="Chen T."/>
        </authorList>
    </citation>
    <scope>NUCLEOTIDE SEQUENCE</scope>
    <source>
        <strain evidence="5">Nanhai2018</strain>
        <tissue evidence="5">Muscle</tissue>
    </source>
</reference>
<evidence type="ECO:0000256" key="3">
    <source>
        <dbReference type="ARBA" id="ARBA00023134"/>
    </source>
</evidence>
<accession>A0A9Q0YEW1</accession>
<evidence type="ECO:0000313" key="6">
    <source>
        <dbReference type="Proteomes" id="UP001152320"/>
    </source>
</evidence>
<feature type="domain" description="AIG1-type G" evidence="4">
    <location>
        <begin position="53"/>
        <end position="263"/>
    </location>
</feature>
<dbReference type="InterPro" id="IPR027417">
    <property type="entry name" value="P-loop_NTPase"/>
</dbReference>
<gene>
    <name evidence="5" type="ORF">HOLleu_43050</name>
</gene>
<dbReference type="PANTHER" id="PTHR10903:SF184">
    <property type="entry name" value="GTP-BINDING PROTEIN A"/>
    <property type="match status" value="1"/>
</dbReference>
<sequence>MDRDFIKDEDWEDCQHSPELQKVYTNIGRRHFEKIVENYNLNRNRNISKPSSLNDLRIVVTGKTGVGKSAVANTILGEKLFEEGSTTKSVTSLSRGITREINGRKISVIDTPGLQDTDRPPKEVLREIARVMKIFHNGVHVFVYVLNMASPRFTYEDRSSLAAIEMKFGSNMKQYRLLVYTHPENSLTDEMTLENFFHSQRVENEHIASLFDETDGYMIAVNNNAQLPAEKKWNQNAVLALIDKLVARNDKSVYTNEMFEKASQERKSLCETLVQRGCNLTVIENVEKFIAANPDITARTSEFIRGVKQHLEEEIKRSRDSILKIKQKRAEREIEVIQFQIKEQAARDPGKDLEQKVADAETSVKITTEALCSTKLDDQIEEIGKWHEKVLKGLQDYIKRIWRQSTIMFSV</sequence>
<comment type="similarity">
    <text evidence="1">Belongs to the TRAFAC class TrmE-Era-EngA-EngB-Septin-like GTPase superfamily. AIG1/Toc34/Toc159-like paraseptin GTPase family. IAN subfamily.</text>
</comment>
<dbReference type="PROSITE" id="PS51720">
    <property type="entry name" value="G_AIG1"/>
    <property type="match status" value="1"/>
</dbReference>
<dbReference type="OrthoDB" id="425923at2759"/>
<evidence type="ECO:0000313" key="5">
    <source>
        <dbReference type="EMBL" id="KAJ8018777.1"/>
    </source>
</evidence>
<evidence type="ECO:0000256" key="2">
    <source>
        <dbReference type="ARBA" id="ARBA00022741"/>
    </source>
</evidence>
<keyword evidence="6" id="KW-1185">Reference proteome</keyword>
<protein>
    <submittedName>
        <fullName evidence="5">GTPase IMAP family member 4</fullName>
    </submittedName>
</protein>
<dbReference type="SUPFAM" id="SSF52540">
    <property type="entry name" value="P-loop containing nucleoside triphosphate hydrolases"/>
    <property type="match status" value="1"/>
</dbReference>
<keyword evidence="2" id="KW-0547">Nucleotide-binding</keyword>
<evidence type="ECO:0000259" key="4">
    <source>
        <dbReference type="PROSITE" id="PS51720"/>
    </source>
</evidence>
<dbReference type="Gene3D" id="3.40.50.300">
    <property type="entry name" value="P-loop containing nucleotide triphosphate hydrolases"/>
    <property type="match status" value="1"/>
</dbReference>
<dbReference type="PANTHER" id="PTHR10903">
    <property type="entry name" value="GTPASE, IMAP FAMILY MEMBER-RELATED"/>
    <property type="match status" value="1"/>
</dbReference>
<dbReference type="AlphaFoldDB" id="A0A9Q0YEW1"/>
<dbReference type="InterPro" id="IPR045058">
    <property type="entry name" value="GIMA/IAN/Toc"/>
</dbReference>